<feature type="chain" id="PRO_5001637783" description="TRP C-terminal domain-containing protein" evidence="3">
    <location>
        <begin position="17"/>
        <end position="753"/>
    </location>
</feature>
<feature type="transmembrane region" description="Helical" evidence="2">
    <location>
        <begin position="674"/>
        <end position="699"/>
    </location>
</feature>
<evidence type="ECO:0000256" key="3">
    <source>
        <dbReference type="SAM" id="SignalP"/>
    </source>
</evidence>
<feature type="signal peptide" evidence="3">
    <location>
        <begin position="1"/>
        <end position="16"/>
    </location>
</feature>
<feature type="transmembrane region" description="Helical" evidence="2">
    <location>
        <begin position="592"/>
        <end position="608"/>
    </location>
</feature>
<accession>A0A067CI73</accession>
<feature type="compositionally biased region" description="Low complexity" evidence="1">
    <location>
        <begin position="30"/>
        <end position="51"/>
    </location>
</feature>
<dbReference type="OMA" id="SEQCTYS"/>
<dbReference type="GO" id="GO:0016020">
    <property type="term" value="C:membrane"/>
    <property type="evidence" value="ECO:0007669"/>
    <property type="project" value="TreeGrafter"/>
</dbReference>
<evidence type="ECO:0000313" key="4">
    <source>
        <dbReference type="EMBL" id="KDO26221.1"/>
    </source>
</evidence>
<protein>
    <recommendedName>
        <fullName evidence="6">TRP C-terminal domain-containing protein</fullName>
    </recommendedName>
</protein>
<feature type="region of interest" description="Disordered" evidence="1">
    <location>
        <begin position="30"/>
        <end position="162"/>
    </location>
</feature>
<dbReference type="PANTHER" id="PTHR31145">
    <property type="entry name" value="INTEGRAL MEMBRANE PROTEIN (AFU_ORTHOLOGUE AFUA_7G01610)"/>
    <property type="match status" value="1"/>
</dbReference>
<dbReference type="VEuPathDB" id="FungiDB:SPRG_08583"/>
<dbReference type="PANTHER" id="PTHR31145:SF6">
    <property type="entry name" value="INTEGRAL MEMBRANE PROTEIN (AFU_ORTHOLOGUE AFUA_7G01610)"/>
    <property type="match status" value="1"/>
</dbReference>
<evidence type="ECO:0008006" key="6">
    <source>
        <dbReference type="Google" id="ProtNLM"/>
    </source>
</evidence>
<organism evidence="4 5">
    <name type="scientific">Saprolegnia parasitica (strain CBS 223.65)</name>
    <dbReference type="NCBI Taxonomy" id="695850"/>
    <lineage>
        <taxon>Eukaryota</taxon>
        <taxon>Sar</taxon>
        <taxon>Stramenopiles</taxon>
        <taxon>Oomycota</taxon>
        <taxon>Saprolegniomycetes</taxon>
        <taxon>Saprolegniales</taxon>
        <taxon>Saprolegniaceae</taxon>
        <taxon>Saprolegnia</taxon>
    </lineage>
</organism>
<dbReference type="GO" id="GO:0055085">
    <property type="term" value="P:transmembrane transport"/>
    <property type="evidence" value="ECO:0007669"/>
    <property type="project" value="TreeGrafter"/>
</dbReference>
<reference evidence="4 5" key="1">
    <citation type="journal article" date="2013" name="PLoS Genet.">
        <title>Distinctive expansion of potential virulence genes in the genome of the oomycete fish pathogen Saprolegnia parasitica.</title>
        <authorList>
            <person name="Jiang R.H."/>
            <person name="de Bruijn I."/>
            <person name="Haas B.J."/>
            <person name="Belmonte R."/>
            <person name="Lobach L."/>
            <person name="Christie J."/>
            <person name="van den Ackerveken G."/>
            <person name="Bottin A."/>
            <person name="Bulone V."/>
            <person name="Diaz-Moreno S.M."/>
            <person name="Dumas B."/>
            <person name="Fan L."/>
            <person name="Gaulin E."/>
            <person name="Govers F."/>
            <person name="Grenville-Briggs L.J."/>
            <person name="Horner N.R."/>
            <person name="Levin J.Z."/>
            <person name="Mammella M."/>
            <person name="Meijer H.J."/>
            <person name="Morris P."/>
            <person name="Nusbaum C."/>
            <person name="Oome S."/>
            <person name="Phillips A.J."/>
            <person name="van Rooyen D."/>
            <person name="Rzeszutek E."/>
            <person name="Saraiva M."/>
            <person name="Secombes C.J."/>
            <person name="Seidl M.F."/>
            <person name="Snel B."/>
            <person name="Stassen J.H."/>
            <person name="Sykes S."/>
            <person name="Tripathy S."/>
            <person name="van den Berg H."/>
            <person name="Vega-Arreguin J.C."/>
            <person name="Wawra S."/>
            <person name="Young S.K."/>
            <person name="Zeng Q."/>
            <person name="Dieguez-Uribeondo J."/>
            <person name="Russ C."/>
            <person name="Tyler B.M."/>
            <person name="van West P."/>
        </authorList>
    </citation>
    <scope>NUCLEOTIDE SEQUENCE [LARGE SCALE GENOMIC DNA]</scope>
    <source>
        <strain evidence="4 5">CBS 223.65</strain>
    </source>
</reference>
<keyword evidence="2" id="KW-0472">Membrane</keyword>
<feature type="transmembrane region" description="Helical" evidence="2">
    <location>
        <begin position="551"/>
        <end position="572"/>
    </location>
</feature>
<dbReference type="AlphaFoldDB" id="A0A067CI73"/>
<dbReference type="RefSeq" id="XP_012203213.1">
    <property type="nucleotide sequence ID" value="XM_012347823.1"/>
</dbReference>
<dbReference type="EMBL" id="KK583226">
    <property type="protein sequence ID" value="KDO26221.1"/>
    <property type="molecule type" value="Genomic_DNA"/>
</dbReference>
<sequence>MRRVLWLVSAIAIAEAGTTCSVVYTTRAATPAPTSTTTPSSPTKDPRSSSSNDEPTMAPATLFPDASTPAPTSLQPNETTLPPNVNATTPTPTTVPTPDATPVATTATVAPTTLPTTPTTTPKPTGKTKTPAPTVDRRLRQVADSNSTNTTTSVPPPTPVVPTPVPNDGSWSGSRSGSNDVITLSPLATPSPFDIACDATFYGQWAARNLTCAGAPLNVSAAVDAAACAVYKGSAPSLRDVCVSLCTLPSCDAGVWNYHADAGAFSSIYASIDVASFFPSAIASTIQNVSVASVCPAAGNTTSTLASCGCPAPWSSSPTTAPASPTPAPAVVNPLWNWVPTNAEAAVAPLAKTTAAATIAIGTVVSISGGLVSSASAATTVAASSSMMLFTFDMLQFGSMLNQIPLSEKSNVLTEFGAQMKFAVFNYLGFLFPETATTSSKHATRVLTTASPGDCQGVCQYAVTIGVPETRLFLITLLGIRVAGAAVLLLYGLAVGFVHYVLKKPDMTKTWFDYAIGGLVILGMASQYAIGVTGVYQLYLGVRDRVFDVSFFLAILSLLFLAVGLLWFGYYIIQKHERDLLDVAKVEHTKKAMLLALLCGMTTGAAFLNATLQIVLILVFHICFLVHLEQCQPFQTRFLQHSMALITLVKIVTLILSMFLISSIEGLPQGFHDVVSNIIVALQLLVLAALMVRQVVLLYQRWRAEKMHDEQQAAMESALKPLDSLETLAVLRRPSMDTKSTLQPVKSDGIMRL</sequence>
<feature type="compositionally biased region" description="Polar residues" evidence="1">
    <location>
        <begin position="69"/>
        <end position="78"/>
    </location>
</feature>
<feature type="transmembrane region" description="Helical" evidence="2">
    <location>
        <begin position="514"/>
        <end position="539"/>
    </location>
</feature>
<gene>
    <name evidence="4" type="ORF">SPRG_08583</name>
</gene>
<name>A0A067CI73_SAPPC</name>
<feature type="compositionally biased region" description="Low complexity" evidence="1">
    <location>
        <begin position="79"/>
        <end position="134"/>
    </location>
</feature>
<dbReference type="KEGG" id="spar:SPRG_08583"/>
<dbReference type="STRING" id="695850.A0A067CI73"/>
<keyword evidence="3" id="KW-0732">Signal</keyword>
<dbReference type="InterPro" id="IPR040241">
    <property type="entry name" value="TRP_Flc/Pkd2-like"/>
</dbReference>
<dbReference type="Proteomes" id="UP000030745">
    <property type="component" value="Unassembled WGS sequence"/>
</dbReference>
<evidence type="ECO:0000256" key="1">
    <source>
        <dbReference type="SAM" id="MobiDB-lite"/>
    </source>
</evidence>
<feature type="transmembrane region" description="Helical" evidence="2">
    <location>
        <begin position="472"/>
        <end position="502"/>
    </location>
</feature>
<proteinExistence type="predicted"/>
<feature type="transmembrane region" description="Helical" evidence="2">
    <location>
        <begin position="643"/>
        <end position="662"/>
    </location>
</feature>
<keyword evidence="5" id="KW-1185">Reference proteome</keyword>
<keyword evidence="2" id="KW-1133">Transmembrane helix</keyword>
<evidence type="ECO:0000313" key="5">
    <source>
        <dbReference type="Proteomes" id="UP000030745"/>
    </source>
</evidence>
<keyword evidence="2" id="KW-0812">Transmembrane</keyword>
<dbReference type="GeneID" id="24130797"/>
<evidence type="ECO:0000256" key="2">
    <source>
        <dbReference type="SAM" id="Phobius"/>
    </source>
</evidence>
<dbReference type="OrthoDB" id="5312224at2759"/>